<sequence length="67" mass="7312">MIHQHKITTVVVPADQVTCVGVGSNIYALGGYDPTYTSNPTIYNKANTAAAAWEKLPSMLWTFGFSY</sequence>
<evidence type="ECO:0000313" key="2">
    <source>
        <dbReference type="Proteomes" id="UP000554482"/>
    </source>
</evidence>
<organism evidence="1 2">
    <name type="scientific">Thalictrum thalictroides</name>
    <name type="common">Rue-anemone</name>
    <name type="synonym">Anemone thalictroides</name>
    <dbReference type="NCBI Taxonomy" id="46969"/>
    <lineage>
        <taxon>Eukaryota</taxon>
        <taxon>Viridiplantae</taxon>
        <taxon>Streptophyta</taxon>
        <taxon>Embryophyta</taxon>
        <taxon>Tracheophyta</taxon>
        <taxon>Spermatophyta</taxon>
        <taxon>Magnoliopsida</taxon>
        <taxon>Ranunculales</taxon>
        <taxon>Ranunculaceae</taxon>
        <taxon>Thalictroideae</taxon>
        <taxon>Thalictrum</taxon>
    </lineage>
</organism>
<proteinExistence type="predicted"/>
<name>A0A7J6UUE5_THATH</name>
<protein>
    <submittedName>
        <fullName evidence="1">Uncharacterized protein</fullName>
    </submittedName>
</protein>
<dbReference type="EMBL" id="JABWDY010043232">
    <property type="protein sequence ID" value="KAF5176078.1"/>
    <property type="molecule type" value="Genomic_DNA"/>
</dbReference>
<comment type="caution">
    <text evidence="1">The sequence shown here is derived from an EMBL/GenBank/DDBJ whole genome shotgun (WGS) entry which is preliminary data.</text>
</comment>
<gene>
    <name evidence="1" type="ORF">FRX31_034335</name>
</gene>
<accession>A0A7J6UUE5</accession>
<reference evidence="1 2" key="1">
    <citation type="submission" date="2020-06" db="EMBL/GenBank/DDBJ databases">
        <title>Transcriptomic and genomic resources for Thalictrum thalictroides and T. hernandezii: Facilitating candidate gene discovery in an emerging model plant lineage.</title>
        <authorList>
            <person name="Arias T."/>
            <person name="Riano-Pachon D.M."/>
            <person name="Di Stilio V.S."/>
        </authorList>
    </citation>
    <scope>NUCLEOTIDE SEQUENCE [LARGE SCALE GENOMIC DNA]</scope>
    <source>
        <strain evidence="2">cv. WT478/WT964</strain>
        <tissue evidence="1">Leaves</tissue>
    </source>
</reference>
<keyword evidence="2" id="KW-1185">Reference proteome</keyword>
<dbReference type="AlphaFoldDB" id="A0A7J6UUE5"/>
<dbReference type="Proteomes" id="UP000554482">
    <property type="component" value="Unassembled WGS sequence"/>
</dbReference>
<evidence type="ECO:0000313" key="1">
    <source>
        <dbReference type="EMBL" id="KAF5176078.1"/>
    </source>
</evidence>